<keyword evidence="1" id="KW-0812">Transmembrane</keyword>
<evidence type="ECO:0000256" key="1">
    <source>
        <dbReference type="SAM" id="Phobius"/>
    </source>
</evidence>
<evidence type="ECO:0000313" key="3">
    <source>
        <dbReference type="Proteomes" id="UP000029548"/>
    </source>
</evidence>
<comment type="caution">
    <text evidence="2">The sequence shown here is derived from an EMBL/GenBank/DDBJ whole genome shotgun (WGS) entry which is preliminary data.</text>
</comment>
<proteinExistence type="predicted"/>
<gene>
    <name evidence="2" type="ORF">HMPREF1650_11005</name>
</gene>
<protein>
    <recommendedName>
        <fullName evidence="4">DUF304 domain-containing protein</fullName>
    </recommendedName>
</protein>
<sequence>MVTAATVVEIVAIELLLPWPAVRIVLAVGSAYSLLILWGIFAQRAVHVHTVGTQLTLRRGRTIIAAIDVTEVSSVALVRDYSAEQHALTDGVLELTNGQGSNVRIVLTDDGETAVARPPTWLPWRPKPAQALTEVRMWADDPEAAISVIRSAAGR</sequence>
<evidence type="ECO:0008006" key="4">
    <source>
        <dbReference type="Google" id="ProtNLM"/>
    </source>
</evidence>
<evidence type="ECO:0000313" key="2">
    <source>
        <dbReference type="EMBL" id="KGF15527.1"/>
    </source>
</evidence>
<dbReference type="eggNOG" id="ENOG5031QTX">
    <property type="taxonomic scope" value="Bacteria"/>
</dbReference>
<dbReference type="Proteomes" id="UP000029548">
    <property type="component" value="Unassembled WGS sequence"/>
</dbReference>
<feature type="transmembrane region" description="Helical" evidence="1">
    <location>
        <begin position="20"/>
        <end position="41"/>
    </location>
</feature>
<reference evidence="2 3" key="1">
    <citation type="submission" date="2014-07" db="EMBL/GenBank/DDBJ databases">
        <authorList>
            <person name="McCorrison J."/>
            <person name="Sanka R."/>
            <person name="Torralba M."/>
            <person name="Gillis M."/>
            <person name="Haft D.H."/>
            <person name="Methe B."/>
            <person name="Sutton G."/>
            <person name="Nelson K.E."/>
        </authorList>
    </citation>
    <scope>NUCLEOTIDE SEQUENCE [LARGE SCALE GENOMIC DNA]</scope>
    <source>
        <strain evidence="2 3">DNF00450</strain>
    </source>
</reference>
<accession>A0A095Z9X6</accession>
<name>A0A095Z9X6_9CORY</name>
<dbReference type="AlphaFoldDB" id="A0A095Z9X6"/>
<keyword evidence="1" id="KW-0472">Membrane</keyword>
<keyword evidence="1" id="KW-1133">Transmembrane helix</keyword>
<dbReference type="EMBL" id="JRNE01000075">
    <property type="protein sequence ID" value="KGF15527.1"/>
    <property type="molecule type" value="Genomic_DNA"/>
</dbReference>
<organism evidence="2 3">
    <name type="scientific">Corynebacterium freneyi DNF00450</name>
    <dbReference type="NCBI Taxonomy" id="1287475"/>
    <lineage>
        <taxon>Bacteria</taxon>
        <taxon>Bacillati</taxon>
        <taxon>Actinomycetota</taxon>
        <taxon>Actinomycetes</taxon>
        <taxon>Mycobacteriales</taxon>
        <taxon>Corynebacteriaceae</taxon>
        <taxon>Corynebacterium</taxon>
    </lineage>
</organism>